<comment type="subcellular location">
    <subcellularLocation>
        <location evidence="1">Membrane</location>
        <topology evidence="1">Multi-pass membrane protein</topology>
    </subcellularLocation>
</comment>
<evidence type="ECO:0000313" key="7">
    <source>
        <dbReference type="Proteomes" id="UP000422764"/>
    </source>
</evidence>
<feature type="transmembrane region" description="Helical" evidence="5">
    <location>
        <begin position="249"/>
        <end position="271"/>
    </location>
</feature>
<evidence type="ECO:0000313" key="6">
    <source>
        <dbReference type="EMBL" id="QGU95721.1"/>
    </source>
</evidence>
<sequence length="277" mass="31852">MKNIYKEMHTITPIVLNLILIVIALLTKELIILFGVFIFNIIIFKSSENMDKFRSSFVYFIPFFIIAVLINSIFITEGNTVIFTILKKDFTLETIIYSLIFSFKLLLVIHIFINLDIMLDSDRTLSYFSKNMPKTTLVMLIGLKFFPTMKDRLHSLKEIYSIRGVNFEGNKLVDKIKGYIPLFSILLESSLEGAFDIGEAAYIRGFLSGKRSIYDKQNLIKNDYILLVQGTITFLVFIIDKVWNKADVIFGLGSAATSILIILLGISTFMLNFRRER</sequence>
<dbReference type="AlphaFoldDB" id="A0A6I6EZQ2"/>
<keyword evidence="2 5" id="KW-0812">Transmembrane</keyword>
<dbReference type="InterPro" id="IPR003339">
    <property type="entry name" value="ABC/ECF_trnsptr_transmembrane"/>
</dbReference>
<dbReference type="CDD" id="cd16914">
    <property type="entry name" value="EcfT"/>
    <property type="match status" value="1"/>
</dbReference>
<keyword evidence="3 5" id="KW-1133">Transmembrane helix</keyword>
<feature type="transmembrane region" description="Helical" evidence="5">
    <location>
        <begin position="95"/>
        <end position="115"/>
    </location>
</feature>
<name>A0A6I6EZQ2_9CLOT</name>
<evidence type="ECO:0000256" key="5">
    <source>
        <dbReference type="SAM" id="Phobius"/>
    </source>
</evidence>
<evidence type="ECO:0000256" key="1">
    <source>
        <dbReference type="ARBA" id="ARBA00004141"/>
    </source>
</evidence>
<dbReference type="Proteomes" id="UP000422764">
    <property type="component" value="Chromosome"/>
</dbReference>
<proteinExistence type="predicted"/>
<feature type="transmembrane region" description="Helical" evidence="5">
    <location>
        <begin position="56"/>
        <end position="75"/>
    </location>
</feature>
<feature type="transmembrane region" description="Helical" evidence="5">
    <location>
        <begin position="224"/>
        <end position="243"/>
    </location>
</feature>
<protein>
    <submittedName>
        <fullName evidence="6">Energy-coupling factor transporter transmembrane protein EcfT</fullName>
    </submittedName>
</protein>
<organism evidence="6 7">
    <name type="scientific">Clostridium bovifaecis</name>
    <dbReference type="NCBI Taxonomy" id="2184719"/>
    <lineage>
        <taxon>Bacteria</taxon>
        <taxon>Bacillati</taxon>
        <taxon>Bacillota</taxon>
        <taxon>Clostridia</taxon>
        <taxon>Eubacteriales</taxon>
        <taxon>Clostridiaceae</taxon>
        <taxon>Clostridium</taxon>
    </lineage>
</organism>
<dbReference type="GO" id="GO:0005886">
    <property type="term" value="C:plasma membrane"/>
    <property type="evidence" value="ECO:0007669"/>
    <property type="project" value="UniProtKB-ARBA"/>
</dbReference>
<reference evidence="6 7" key="1">
    <citation type="submission" date="2019-12" db="EMBL/GenBank/DDBJ databases">
        <title>Genome sequenceing of Clostridium bovifaecis.</title>
        <authorList>
            <person name="Yao Y."/>
        </authorList>
    </citation>
    <scope>NUCLEOTIDE SEQUENCE [LARGE SCALE GENOMIC DNA]</scope>
    <source>
        <strain evidence="6 7">BXX</strain>
    </source>
</reference>
<feature type="transmembrane region" description="Helical" evidence="5">
    <location>
        <begin position="14"/>
        <end position="44"/>
    </location>
</feature>
<dbReference type="EMBL" id="CP046522">
    <property type="protein sequence ID" value="QGU95721.1"/>
    <property type="molecule type" value="Genomic_DNA"/>
</dbReference>
<evidence type="ECO:0000256" key="3">
    <source>
        <dbReference type="ARBA" id="ARBA00022989"/>
    </source>
</evidence>
<evidence type="ECO:0000256" key="4">
    <source>
        <dbReference type="ARBA" id="ARBA00023136"/>
    </source>
</evidence>
<gene>
    <name evidence="6" type="ORF">GOM49_12030</name>
</gene>
<keyword evidence="4 5" id="KW-0472">Membrane</keyword>
<evidence type="ECO:0000256" key="2">
    <source>
        <dbReference type="ARBA" id="ARBA00022692"/>
    </source>
</evidence>
<keyword evidence="7" id="KW-1185">Reference proteome</keyword>
<accession>A0A6I6EZQ2</accession>